<reference evidence="8 9" key="1">
    <citation type="journal article" date="2017" name="Nat. Commun.">
        <title>In situ click chemistry generation of cyclooxygenase-2 inhibitors.</title>
        <authorList>
            <person name="Bhardwaj A."/>
            <person name="Kaur J."/>
            <person name="Wuest M."/>
            <person name="Wuest F."/>
        </authorList>
    </citation>
    <scope>NUCLEOTIDE SEQUENCE [LARGE SCALE GENOMIC DNA]</scope>
    <source>
        <strain evidence="8">S2_018_000_R2_106</strain>
    </source>
</reference>
<evidence type="ECO:0000256" key="1">
    <source>
        <dbReference type="ARBA" id="ARBA00022490"/>
    </source>
</evidence>
<feature type="domain" description="Helix-hairpin-helix DNA-binding motif class 1" evidence="7">
    <location>
        <begin position="72"/>
        <end position="91"/>
    </location>
</feature>
<dbReference type="HAMAP" id="MF_00031">
    <property type="entry name" value="DNA_HJ_migration_RuvA"/>
    <property type="match status" value="1"/>
</dbReference>
<dbReference type="GO" id="GO:0006281">
    <property type="term" value="P:DNA repair"/>
    <property type="evidence" value="ECO:0007669"/>
    <property type="project" value="UniProtKB-UniRule"/>
</dbReference>
<dbReference type="GO" id="GO:0009378">
    <property type="term" value="F:four-way junction helicase activity"/>
    <property type="evidence" value="ECO:0007669"/>
    <property type="project" value="InterPro"/>
</dbReference>
<evidence type="ECO:0000313" key="9">
    <source>
        <dbReference type="Proteomes" id="UP000320948"/>
    </source>
</evidence>
<comment type="function">
    <text evidence="6">The RuvA-RuvB-RuvC complex processes Holliday junction (HJ) DNA during genetic recombination and DNA repair, while the RuvA-RuvB complex plays an important role in the rescue of blocked DNA replication forks via replication fork reversal (RFR). RuvA specifically binds to HJ cruciform DNA, conferring on it an open structure. The RuvB hexamer acts as an ATP-dependent pump, pulling dsDNA into and through the RuvAB complex. HJ branch migration allows RuvC to scan DNA until it finds its consensus sequence, where it cleaves and resolves the cruciform DNA.</text>
</comment>
<dbReference type="AlphaFoldDB" id="A0A6N4QZN7"/>
<comment type="subcellular location">
    <subcellularLocation>
        <location evidence="6">Cytoplasm</location>
    </subcellularLocation>
</comment>
<dbReference type="InterPro" id="IPR011114">
    <property type="entry name" value="RuvA_C"/>
</dbReference>
<evidence type="ECO:0000259" key="7">
    <source>
        <dbReference type="SMART" id="SM00278"/>
    </source>
</evidence>
<dbReference type="EMBL" id="VAFM01000002">
    <property type="protein sequence ID" value="TKW60552.1"/>
    <property type="molecule type" value="Genomic_DNA"/>
</dbReference>
<dbReference type="GO" id="GO:0005737">
    <property type="term" value="C:cytoplasm"/>
    <property type="evidence" value="ECO:0007669"/>
    <property type="project" value="UniProtKB-SubCell"/>
</dbReference>
<dbReference type="Pfam" id="PF07499">
    <property type="entry name" value="RuvA_C"/>
    <property type="match status" value="1"/>
</dbReference>
<evidence type="ECO:0000256" key="6">
    <source>
        <dbReference type="HAMAP-Rule" id="MF_00031"/>
    </source>
</evidence>
<dbReference type="Proteomes" id="UP000320948">
    <property type="component" value="Unassembled WGS sequence"/>
</dbReference>
<dbReference type="GO" id="GO:0048476">
    <property type="term" value="C:Holliday junction resolvase complex"/>
    <property type="evidence" value="ECO:0007669"/>
    <property type="project" value="UniProtKB-UniRule"/>
</dbReference>
<gene>
    <name evidence="6 8" type="primary">ruvA</name>
    <name evidence="8" type="ORF">DI628_06520</name>
</gene>
<dbReference type="SUPFAM" id="SSF47781">
    <property type="entry name" value="RuvA domain 2-like"/>
    <property type="match status" value="1"/>
</dbReference>
<dbReference type="GO" id="GO:0005524">
    <property type="term" value="F:ATP binding"/>
    <property type="evidence" value="ECO:0007669"/>
    <property type="project" value="InterPro"/>
</dbReference>
<dbReference type="SUPFAM" id="SSF50249">
    <property type="entry name" value="Nucleic acid-binding proteins"/>
    <property type="match status" value="1"/>
</dbReference>
<dbReference type="Gene3D" id="2.40.50.140">
    <property type="entry name" value="Nucleic acid-binding proteins"/>
    <property type="match status" value="1"/>
</dbReference>
<dbReference type="InterPro" id="IPR003583">
    <property type="entry name" value="Hlx-hairpin-Hlx_DNA-bd_motif"/>
</dbReference>
<comment type="caution">
    <text evidence="6">Lacks conserved residue(s) required for the propagation of feature annotation.</text>
</comment>
<comment type="domain">
    <text evidence="6">Has three domains with a flexible linker between the domains II and III and assumes an 'L' shape. Domain III is highly mobile and contacts RuvB.</text>
</comment>
<dbReference type="GO" id="GO:0000400">
    <property type="term" value="F:four-way junction DNA binding"/>
    <property type="evidence" value="ECO:0007669"/>
    <property type="project" value="UniProtKB-UniRule"/>
</dbReference>
<keyword evidence="1 6" id="KW-0963">Cytoplasm</keyword>
<dbReference type="Gene3D" id="1.10.8.10">
    <property type="entry name" value="DNA helicase RuvA subunit, C-terminal domain"/>
    <property type="match status" value="1"/>
</dbReference>
<keyword evidence="4 6" id="KW-0233">DNA recombination</keyword>
<keyword evidence="5 6" id="KW-0234">DNA repair</keyword>
<comment type="subunit">
    <text evidence="6">Homotetramer. Forms an RuvA(8)-RuvB(12)-Holliday junction (HJ) complex. HJ DNA is sandwiched between 2 RuvA tetramers; dsDNA enters through RuvA and exits via RuvB. An RuvB hexamer assembles on each DNA strand where it exits the tetramer. Each RuvB hexamer is contacted by two RuvA subunits (via domain III) on 2 adjacent RuvB subunits; this complex drives branch migration. In the full resolvosome a probable DNA-RuvA(4)-RuvB(12)-RuvC(2) complex forms which resolves the HJ.</text>
</comment>
<dbReference type="NCBIfam" id="TIGR00084">
    <property type="entry name" value="ruvA"/>
    <property type="match status" value="1"/>
</dbReference>
<sequence length="197" mass="20572">MISMLSGPVLALTPTSAIIDCAGVGYEALCTTRTLSTLTSGQQARVFTVLNVREDALTLFGFATVEERSFFNQLTSVSGVGPKLALSLLSSFSPAEVQQAISLNQPATLARASGVGKRMAEKIIVELKDKLGKITEFGPLGVAAQGAVAMQAADLASALINLGYQPKIAESAATEALKANPDAPFEELFRVALRKAA</sequence>
<proteinExistence type="inferred from homology"/>
<dbReference type="CDD" id="cd14332">
    <property type="entry name" value="UBA_RuvA_C"/>
    <property type="match status" value="1"/>
</dbReference>
<organism evidence="8 9">
    <name type="scientific">Blastochloris viridis</name>
    <name type="common">Rhodopseudomonas viridis</name>
    <dbReference type="NCBI Taxonomy" id="1079"/>
    <lineage>
        <taxon>Bacteria</taxon>
        <taxon>Pseudomonadati</taxon>
        <taxon>Pseudomonadota</taxon>
        <taxon>Alphaproteobacteria</taxon>
        <taxon>Hyphomicrobiales</taxon>
        <taxon>Blastochloridaceae</taxon>
        <taxon>Blastochloris</taxon>
    </lineage>
</organism>
<dbReference type="InterPro" id="IPR000085">
    <property type="entry name" value="RuvA"/>
</dbReference>
<evidence type="ECO:0000256" key="3">
    <source>
        <dbReference type="ARBA" id="ARBA00023125"/>
    </source>
</evidence>
<evidence type="ECO:0000256" key="2">
    <source>
        <dbReference type="ARBA" id="ARBA00022763"/>
    </source>
</evidence>
<evidence type="ECO:0000256" key="5">
    <source>
        <dbReference type="ARBA" id="ARBA00023204"/>
    </source>
</evidence>
<dbReference type="Pfam" id="PF01330">
    <property type="entry name" value="RuvA_N"/>
    <property type="match status" value="1"/>
</dbReference>
<accession>A0A6N4QZN7</accession>
<feature type="region of interest" description="Domain III" evidence="6">
    <location>
        <begin position="145"/>
        <end position="197"/>
    </location>
</feature>
<dbReference type="InterPro" id="IPR012340">
    <property type="entry name" value="NA-bd_OB-fold"/>
</dbReference>
<protein>
    <recommendedName>
        <fullName evidence="6">Holliday junction branch migration complex subunit RuvA</fullName>
    </recommendedName>
</protein>
<comment type="similarity">
    <text evidence="6">Belongs to the RuvA family.</text>
</comment>
<name>A0A6N4QZN7_BLAVI</name>
<comment type="caution">
    <text evidence="8">The sequence shown here is derived from an EMBL/GenBank/DDBJ whole genome shotgun (WGS) entry which is preliminary data.</text>
</comment>
<dbReference type="GO" id="GO:0006310">
    <property type="term" value="P:DNA recombination"/>
    <property type="evidence" value="ECO:0007669"/>
    <property type="project" value="UniProtKB-UniRule"/>
</dbReference>
<evidence type="ECO:0000256" key="4">
    <source>
        <dbReference type="ARBA" id="ARBA00023172"/>
    </source>
</evidence>
<dbReference type="Pfam" id="PF14520">
    <property type="entry name" value="HHH_5"/>
    <property type="match status" value="1"/>
</dbReference>
<dbReference type="Gene3D" id="1.10.150.20">
    <property type="entry name" value="5' to 3' exonuclease, C-terminal subdomain"/>
    <property type="match status" value="1"/>
</dbReference>
<keyword evidence="3 6" id="KW-0238">DNA-binding</keyword>
<dbReference type="SUPFAM" id="SSF46929">
    <property type="entry name" value="DNA helicase RuvA subunit, C-terminal domain"/>
    <property type="match status" value="1"/>
</dbReference>
<dbReference type="InterPro" id="IPR036267">
    <property type="entry name" value="RuvA_C_sf"/>
</dbReference>
<dbReference type="SMART" id="SM00278">
    <property type="entry name" value="HhH1"/>
    <property type="match status" value="2"/>
</dbReference>
<keyword evidence="2 6" id="KW-0227">DNA damage</keyword>
<feature type="domain" description="Helix-hairpin-helix DNA-binding motif class 1" evidence="7">
    <location>
        <begin position="107"/>
        <end position="126"/>
    </location>
</feature>
<dbReference type="InterPro" id="IPR013849">
    <property type="entry name" value="DNA_helicase_Holl-junc_RuvA_I"/>
</dbReference>
<dbReference type="InterPro" id="IPR010994">
    <property type="entry name" value="RuvA_2-like"/>
</dbReference>
<evidence type="ECO:0000313" key="8">
    <source>
        <dbReference type="EMBL" id="TKW60552.1"/>
    </source>
</evidence>
<dbReference type="GO" id="GO:0009379">
    <property type="term" value="C:Holliday junction helicase complex"/>
    <property type="evidence" value="ECO:0007669"/>
    <property type="project" value="InterPro"/>
</dbReference>